<dbReference type="Pfam" id="PF26078">
    <property type="entry name" value="Baseplate_J_M"/>
    <property type="match status" value="1"/>
</dbReference>
<evidence type="ECO:0000256" key="1">
    <source>
        <dbReference type="ARBA" id="ARBA00038087"/>
    </source>
</evidence>
<dbReference type="InterPro" id="IPR058530">
    <property type="entry name" value="Baseplate_J-like_C"/>
</dbReference>
<gene>
    <name evidence="4" type="ORF">CGZ75_00325</name>
</gene>
<dbReference type="AlphaFoldDB" id="A0A229NZN3"/>
<sequence>MYEHQTYFAILERMLERVPDEVDKREGSIIFDALAPAAAEMAGFYQELDIQYGLSFADTATGEFLTRRAAEHGVRRRSASASIRIGKFYDSAEATMEVLLGSRFAASGIAYAVREREAAGVYRLEAEAVGSVGNVYSGVLLPLDYIPGLARAELVDVVVPGEEEETDSELRARFVQAVNEQPFGGNLADYRAKIGGFPGIGGVKIYPAWNGGGTVKATIIGSDFEPPTAGLVEEVQTIIDPGKTGQGIGMAPIGHKVTIAPALPIAMNIVTQLTLQTGTTTAQLERDVKTALEAYFLSLRRSWSGENRLVVRISQLETRILSIPGIADITGTTLNGSPVNVELQADEVPKAGTVTLHG</sequence>
<comment type="caution">
    <text evidence="4">The sequence shown here is derived from an EMBL/GenBank/DDBJ whole genome shotgun (WGS) entry which is preliminary data.</text>
</comment>
<dbReference type="OrthoDB" id="2554267at2"/>
<proteinExistence type="inferred from homology"/>
<dbReference type="RefSeq" id="WP_089522076.1">
    <property type="nucleotide sequence ID" value="NZ_NMUQ01000001.1"/>
</dbReference>
<dbReference type="PANTHER" id="PTHR37829:SF3">
    <property type="entry name" value="PROTEIN JAYE-RELATED"/>
    <property type="match status" value="1"/>
</dbReference>
<dbReference type="Pfam" id="PF26079">
    <property type="entry name" value="Baseplate_J_C"/>
    <property type="match status" value="1"/>
</dbReference>
<name>A0A229NZN3_9BACL</name>
<evidence type="ECO:0000313" key="5">
    <source>
        <dbReference type="Proteomes" id="UP000215145"/>
    </source>
</evidence>
<evidence type="ECO:0000259" key="2">
    <source>
        <dbReference type="Pfam" id="PF26078"/>
    </source>
</evidence>
<feature type="domain" description="Baseplate J-like C-terminal" evidence="3">
    <location>
        <begin position="268"/>
        <end position="356"/>
    </location>
</feature>
<dbReference type="Proteomes" id="UP000215145">
    <property type="component" value="Unassembled WGS sequence"/>
</dbReference>
<dbReference type="PANTHER" id="PTHR37829">
    <property type="entry name" value="PHAGE-LIKE ELEMENT PBSX PROTEIN XKDT"/>
    <property type="match status" value="1"/>
</dbReference>
<evidence type="ECO:0000313" key="4">
    <source>
        <dbReference type="EMBL" id="OXM15231.1"/>
    </source>
</evidence>
<keyword evidence="5" id="KW-1185">Reference proteome</keyword>
<accession>A0A229NZN3</accession>
<dbReference type="EMBL" id="NMUQ01000001">
    <property type="protein sequence ID" value="OXM15231.1"/>
    <property type="molecule type" value="Genomic_DNA"/>
</dbReference>
<dbReference type="InterPro" id="IPR052399">
    <property type="entry name" value="Phage_Baseplate_Assmbl_Protein"/>
</dbReference>
<feature type="domain" description="Baseplate J-like central" evidence="2">
    <location>
        <begin position="182"/>
        <end position="260"/>
    </location>
</feature>
<reference evidence="4 5" key="1">
    <citation type="submission" date="2017-07" db="EMBL/GenBank/DDBJ databases">
        <title>Paenibacillus herberti R33 genome sequencing and assembly.</title>
        <authorList>
            <person name="Su W."/>
        </authorList>
    </citation>
    <scope>NUCLEOTIDE SEQUENCE [LARGE SCALE GENOMIC DNA]</scope>
    <source>
        <strain evidence="4 5">R33</strain>
    </source>
</reference>
<organism evidence="4 5">
    <name type="scientific">Paenibacillus herberti</name>
    <dbReference type="NCBI Taxonomy" id="1619309"/>
    <lineage>
        <taxon>Bacteria</taxon>
        <taxon>Bacillati</taxon>
        <taxon>Bacillota</taxon>
        <taxon>Bacilli</taxon>
        <taxon>Bacillales</taxon>
        <taxon>Paenibacillaceae</taxon>
        <taxon>Paenibacillus</taxon>
    </lineage>
</organism>
<evidence type="ECO:0000259" key="3">
    <source>
        <dbReference type="Pfam" id="PF26079"/>
    </source>
</evidence>
<dbReference type="InterPro" id="IPR058531">
    <property type="entry name" value="Baseplate_J_M"/>
</dbReference>
<comment type="similarity">
    <text evidence="1">Belongs to the Mu gp47/PBSX XkdT family.</text>
</comment>
<protein>
    <submittedName>
        <fullName evidence="4">Phage tail protein</fullName>
    </submittedName>
</protein>